<evidence type="ECO:0000313" key="2">
    <source>
        <dbReference type="Proteomes" id="UP001237780"/>
    </source>
</evidence>
<dbReference type="Pfam" id="PF05045">
    <property type="entry name" value="RgpF"/>
    <property type="match status" value="2"/>
</dbReference>
<evidence type="ECO:0000313" key="1">
    <source>
        <dbReference type="EMBL" id="MDQ0999278.1"/>
    </source>
</evidence>
<proteinExistence type="predicted"/>
<accession>A0ABU0SHV0</accession>
<dbReference type="Proteomes" id="UP001237780">
    <property type="component" value="Unassembled WGS sequence"/>
</dbReference>
<protein>
    <submittedName>
        <fullName evidence="1">Lipopolysaccharide biosynthesis protein</fullName>
    </submittedName>
</protein>
<sequence>MAVNAIIAHFDPYSERSKNWHKLLTAIRPHVQKAVVVSTGISQQDSETAKQLGFSVIARDNVGYDFMSYAVGFDVLQGDARADKILFTNDSYFISDEEKFTDSLSKLLSAKDGAAFLTCSSQIIRHGQSYLFAIDRKVFSQRLFHEFLSGVRPQPTRLSVIFAYEIGLTHCLNDLNVSFSSLVDTSGLSGRISSEQRKRGINPTHDYAEEIEDRCGIVKYERLVKNPLRLAETPRMAAIALAAATTAARAPMQVSQLEPPAVVICHCHYEEVVDELILKLERLPDGCEIHVTSSNPSVLSAFKTRWKRKKVYLNVLATENKGRDVLPFFVALRLLGLADNIPILKIHGKRSLYSPLGEKWRKDLLDQLLPDFGGINDIIRQFETSPKLAMIGAQGSYVSDLGYWGANERRVCEFMERGGYATPTSDDLGFYAGTMFWIRSQCANEILESVDFAQFESEGGERDGTYGHVLERAIPMALHSQGWTLLEAGCEKELSPELARERKLEYF</sequence>
<name>A0ABU0SHV0_9HYPH</name>
<comment type="caution">
    <text evidence="1">The sequence shown here is derived from an EMBL/GenBank/DDBJ whole genome shotgun (WGS) entry which is preliminary data.</text>
</comment>
<organism evidence="1 2">
    <name type="scientific">Phyllobacterium ifriqiyense</name>
    <dbReference type="NCBI Taxonomy" id="314238"/>
    <lineage>
        <taxon>Bacteria</taxon>
        <taxon>Pseudomonadati</taxon>
        <taxon>Pseudomonadota</taxon>
        <taxon>Alphaproteobacteria</taxon>
        <taxon>Hyphomicrobiales</taxon>
        <taxon>Phyllobacteriaceae</taxon>
        <taxon>Phyllobacterium</taxon>
    </lineage>
</organism>
<dbReference type="EMBL" id="JAUSZT010000003">
    <property type="protein sequence ID" value="MDQ0999278.1"/>
    <property type="molecule type" value="Genomic_DNA"/>
</dbReference>
<dbReference type="RefSeq" id="WP_307285378.1">
    <property type="nucleotide sequence ID" value="NZ_JAUSZT010000003.1"/>
</dbReference>
<dbReference type="InterPro" id="IPR007739">
    <property type="entry name" value="RgpF"/>
</dbReference>
<keyword evidence="2" id="KW-1185">Reference proteome</keyword>
<reference evidence="1 2" key="1">
    <citation type="submission" date="2023-07" db="EMBL/GenBank/DDBJ databases">
        <title>Comparative genomics of wheat-associated soil bacteria to identify genetic determinants of phenazine resistance.</title>
        <authorList>
            <person name="Mouncey N."/>
        </authorList>
    </citation>
    <scope>NUCLEOTIDE SEQUENCE [LARGE SCALE GENOMIC DNA]</scope>
    <source>
        <strain evidence="1 2">W4I11</strain>
    </source>
</reference>
<gene>
    <name evidence="1" type="ORF">QFZ34_004460</name>
</gene>